<gene>
    <name evidence="1" type="ORF">PCON_04761</name>
</gene>
<protein>
    <submittedName>
        <fullName evidence="1">Uncharacterized protein</fullName>
    </submittedName>
</protein>
<dbReference type="EMBL" id="HF935235">
    <property type="protein sequence ID" value="CCX05174.1"/>
    <property type="molecule type" value="Genomic_DNA"/>
</dbReference>
<dbReference type="Proteomes" id="UP000018144">
    <property type="component" value="Unassembled WGS sequence"/>
</dbReference>
<organism evidence="1 2">
    <name type="scientific">Pyronema omphalodes (strain CBS 100304)</name>
    <name type="common">Pyronema confluens</name>
    <dbReference type="NCBI Taxonomy" id="1076935"/>
    <lineage>
        <taxon>Eukaryota</taxon>
        <taxon>Fungi</taxon>
        <taxon>Dikarya</taxon>
        <taxon>Ascomycota</taxon>
        <taxon>Pezizomycotina</taxon>
        <taxon>Pezizomycetes</taxon>
        <taxon>Pezizales</taxon>
        <taxon>Pyronemataceae</taxon>
        <taxon>Pyronema</taxon>
    </lineage>
</organism>
<proteinExistence type="predicted"/>
<dbReference type="AlphaFoldDB" id="U4KZP4"/>
<keyword evidence="2" id="KW-1185">Reference proteome</keyword>
<sequence length="68" mass="7875">MTIPRNTILCQIIIRPSELSLHRRLQPSPSFAVAPTAGRRKHHRQLKMTNGIVDDFRTFQGCKHRKRG</sequence>
<accession>U4KZP4</accession>
<evidence type="ECO:0000313" key="2">
    <source>
        <dbReference type="Proteomes" id="UP000018144"/>
    </source>
</evidence>
<reference evidence="1 2" key="1">
    <citation type="journal article" date="2013" name="PLoS Genet.">
        <title>The genome and development-dependent transcriptomes of Pyronema confluens: a window into fungal evolution.</title>
        <authorList>
            <person name="Traeger S."/>
            <person name="Altegoer F."/>
            <person name="Freitag M."/>
            <person name="Gabaldon T."/>
            <person name="Kempken F."/>
            <person name="Kumar A."/>
            <person name="Marcet-Houben M."/>
            <person name="Poggeler S."/>
            <person name="Stajich J.E."/>
            <person name="Nowrousian M."/>
        </authorList>
    </citation>
    <scope>NUCLEOTIDE SEQUENCE [LARGE SCALE GENOMIC DNA]</scope>
    <source>
        <strain evidence="2">CBS 100304</strain>
        <tissue evidence="1">Vegetative mycelium</tissue>
    </source>
</reference>
<evidence type="ECO:0000313" key="1">
    <source>
        <dbReference type="EMBL" id="CCX05174.1"/>
    </source>
</evidence>
<name>U4KZP4_PYROM</name>